<reference evidence="1" key="2">
    <citation type="submission" date="2017-11" db="EMBL/GenBank/DDBJ databases">
        <title>Coralsnake Venomics: Analyses of Venom Gland Transcriptomes and Proteomes of Six Brazilian Taxa.</title>
        <authorList>
            <person name="Aird S.D."/>
            <person name="Jorge da Silva N."/>
            <person name="Qiu L."/>
            <person name="Villar-Briones A."/>
            <person name="Aparecida-Saddi V."/>
            <person name="Campos-Telles M.P."/>
            <person name="Grau M."/>
            <person name="Mikheyev A.S."/>
        </authorList>
    </citation>
    <scope>NUCLEOTIDE SEQUENCE</scope>
    <source>
        <tissue evidence="1">Venom_gland</tissue>
    </source>
</reference>
<accession>A0A2D4PS24</accession>
<reference evidence="1" key="1">
    <citation type="submission" date="2017-07" db="EMBL/GenBank/DDBJ databases">
        <authorList>
            <person name="Mikheyev A."/>
            <person name="Grau M."/>
        </authorList>
    </citation>
    <scope>NUCLEOTIDE SEQUENCE</scope>
    <source>
        <tissue evidence="1">Venom_gland</tissue>
    </source>
</reference>
<evidence type="ECO:0000313" key="1">
    <source>
        <dbReference type="EMBL" id="LAB60812.1"/>
    </source>
</evidence>
<dbReference type="AlphaFoldDB" id="A0A2D4PS24"/>
<name>A0A2D4PS24_MICSU</name>
<organism evidence="1">
    <name type="scientific">Micrurus surinamensis</name>
    <name type="common">Surinam coral snake</name>
    <dbReference type="NCBI Taxonomy" id="129470"/>
    <lineage>
        <taxon>Eukaryota</taxon>
        <taxon>Metazoa</taxon>
        <taxon>Chordata</taxon>
        <taxon>Craniata</taxon>
        <taxon>Vertebrata</taxon>
        <taxon>Euteleostomi</taxon>
        <taxon>Lepidosauria</taxon>
        <taxon>Squamata</taxon>
        <taxon>Bifurcata</taxon>
        <taxon>Unidentata</taxon>
        <taxon>Episquamata</taxon>
        <taxon>Toxicofera</taxon>
        <taxon>Serpentes</taxon>
        <taxon>Colubroidea</taxon>
        <taxon>Elapidae</taxon>
        <taxon>Elapinae</taxon>
        <taxon>Micrurus</taxon>
    </lineage>
</organism>
<proteinExistence type="predicted"/>
<sequence>MKNSQLLEASCSQGINLNLKEDFLNLLTRRKLRPPLLKLGVPVDSKSGEGRNTSQQLIRFSLVASLLPHPGGNTTALLAPSLSSHLTSTHLPAAASTLGRAQDPLCIPPFAH</sequence>
<dbReference type="EMBL" id="IACN01097868">
    <property type="protein sequence ID" value="LAB60812.1"/>
    <property type="molecule type" value="Transcribed_RNA"/>
</dbReference>
<protein>
    <submittedName>
        <fullName evidence="1">Uncharacterized protein</fullName>
    </submittedName>
</protein>